<name>A0A0W0UU23_9GAMM</name>
<reference evidence="2 4" key="2">
    <citation type="submission" date="2016-05" db="EMBL/GenBank/DDBJ databases">
        <authorList>
            <person name="Prochazka B."/>
            <person name="Indra A."/>
            <person name="Hasenberger P."/>
            <person name="Blaschitz M."/>
            <person name="Wagner L."/>
            <person name="Wewalka G."/>
            <person name="Sorschag S."/>
            <person name="Schmid D."/>
            <person name="Ruppitsch W."/>
        </authorList>
    </citation>
    <scope>NUCLEOTIDE SEQUENCE [LARGE SCALE GENOMIC DNA]</scope>
    <source>
        <strain evidence="2 4">974010_12</strain>
    </source>
</reference>
<evidence type="ECO:0000313" key="4">
    <source>
        <dbReference type="Proteomes" id="UP000093336"/>
    </source>
</evidence>
<reference evidence="1 3" key="1">
    <citation type="submission" date="2015-11" db="EMBL/GenBank/DDBJ databases">
        <title>Genomic analysis of 38 Legionella species identifies large and diverse effector repertoires.</title>
        <authorList>
            <person name="Burstein D."/>
            <person name="Amaro F."/>
            <person name="Zusman T."/>
            <person name="Lifshitz Z."/>
            <person name="Cohen O."/>
            <person name="Gilbert J.A."/>
            <person name="Pupko T."/>
            <person name="Shuman H.A."/>
            <person name="Segal G."/>
        </authorList>
    </citation>
    <scope>NUCLEOTIDE SEQUENCE [LARGE SCALE GENOMIC DNA]</scope>
    <source>
        <strain evidence="1 3">JA-26-G1-E2</strain>
    </source>
</reference>
<accession>A0A0W0UU23</accession>
<evidence type="ECO:0000313" key="2">
    <source>
        <dbReference type="EMBL" id="OCH98126.1"/>
    </source>
</evidence>
<evidence type="ECO:0000313" key="1">
    <source>
        <dbReference type="EMBL" id="KTD11271.1"/>
    </source>
</evidence>
<dbReference type="EMBL" id="LNYG01000008">
    <property type="protein sequence ID" value="KTD11271.1"/>
    <property type="molecule type" value="Genomic_DNA"/>
</dbReference>
<dbReference type="STRING" id="455.Ljam_0465"/>
<dbReference type="RefSeq" id="WP_058448527.1">
    <property type="nucleotide sequence ID" value="NZ_CAAAJF010000004.1"/>
</dbReference>
<dbReference type="AlphaFoldDB" id="A0A0W0UU23"/>
<proteinExistence type="predicted"/>
<dbReference type="Proteomes" id="UP000093336">
    <property type="component" value="Unassembled WGS sequence"/>
</dbReference>
<evidence type="ECO:0000313" key="3">
    <source>
        <dbReference type="Proteomes" id="UP000054715"/>
    </source>
</evidence>
<dbReference type="Proteomes" id="UP000054715">
    <property type="component" value="Unassembled WGS sequence"/>
</dbReference>
<dbReference type="EMBL" id="LYOZ01000017">
    <property type="protein sequence ID" value="OCH98126.1"/>
    <property type="molecule type" value="Genomic_DNA"/>
</dbReference>
<protein>
    <submittedName>
        <fullName evidence="1">Uncharacterized protein</fullName>
    </submittedName>
</protein>
<comment type="caution">
    <text evidence="1">The sequence shown here is derived from an EMBL/GenBank/DDBJ whole genome shotgun (WGS) entry which is preliminary data.</text>
</comment>
<dbReference type="PATRIC" id="fig|455.5.peg.493"/>
<sequence>MKTYIIVLILTCFTAVGWTAEYKVFWRCGDKHLEALDPHINNDQKVNLFLNYFNEGTNKLLSSPINLKSLVQLPGEFNSSNFLALSKGQQIFMNCIGQVTLRPHDIQGKVVFDVLRNSYGCPFIPKRCSG</sequence>
<organism evidence="1 3">
    <name type="scientific">Legionella jamestowniensis</name>
    <dbReference type="NCBI Taxonomy" id="455"/>
    <lineage>
        <taxon>Bacteria</taxon>
        <taxon>Pseudomonadati</taxon>
        <taxon>Pseudomonadota</taxon>
        <taxon>Gammaproteobacteria</taxon>
        <taxon>Legionellales</taxon>
        <taxon>Legionellaceae</taxon>
        <taxon>Legionella</taxon>
    </lineage>
</organism>
<dbReference type="OrthoDB" id="5638898at2"/>
<gene>
    <name evidence="2" type="ORF">A8135_13280</name>
    <name evidence="1" type="ORF">Ljam_0465</name>
</gene>
<keyword evidence="4" id="KW-1185">Reference proteome</keyword>